<dbReference type="GO" id="GO:0004798">
    <property type="term" value="F:dTMP kinase activity"/>
    <property type="evidence" value="ECO:0007669"/>
    <property type="project" value="UniProtKB-UniRule"/>
</dbReference>
<keyword evidence="4 11" id="KW-0808">Transferase</keyword>
<gene>
    <name evidence="11" type="primary">tmk</name>
    <name evidence="13" type="ORF">HGMM_OP4C485</name>
</gene>
<keyword evidence="6 11" id="KW-0547">Nucleotide-binding</keyword>
<evidence type="ECO:0000256" key="7">
    <source>
        <dbReference type="ARBA" id="ARBA00022777"/>
    </source>
</evidence>
<evidence type="ECO:0000259" key="12">
    <source>
        <dbReference type="Pfam" id="PF02223"/>
    </source>
</evidence>
<keyword evidence="8 11" id="KW-0067">ATP-binding</keyword>
<dbReference type="GO" id="GO:0005829">
    <property type="term" value="C:cytosol"/>
    <property type="evidence" value="ECO:0007669"/>
    <property type="project" value="TreeGrafter"/>
</dbReference>
<comment type="function">
    <text evidence="10 11">Phosphorylation of dTMP to form dTDP in both de novo and salvage pathways of dTTP synthesis.</text>
</comment>
<dbReference type="InterPro" id="IPR027417">
    <property type="entry name" value="P-loop_NTPase"/>
</dbReference>
<dbReference type="EC" id="2.7.4.9" evidence="2 11"/>
<evidence type="ECO:0000256" key="4">
    <source>
        <dbReference type="ARBA" id="ARBA00022679"/>
    </source>
</evidence>
<evidence type="ECO:0000256" key="10">
    <source>
        <dbReference type="ARBA" id="ARBA00057735"/>
    </source>
</evidence>
<keyword evidence="5 11" id="KW-0545">Nucleotide biosynthesis</keyword>
<dbReference type="InterPro" id="IPR018094">
    <property type="entry name" value="Thymidylate_kinase"/>
</dbReference>
<evidence type="ECO:0000256" key="11">
    <source>
        <dbReference type="HAMAP-Rule" id="MF_00165"/>
    </source>
</evidence>
<keyword evidence="7 11" id="KW-0418">Kinase</keyword>
<feature type="binding site" evidence="11">
    <location>
        <begin position="12"/>
        <end position="19"/>
    </location>
    <ligand>
        <name>ATP</name>
        <dbReference type="ChEBI" id="CHEBI:30616"/>
    </ligand>
</feature>
<name>H5STM7_ACEAU</name>
<feature type="domain" description="Thymidylate kinase-like" evidence="12">
    <location>
        <begin position="10"/>
        <end position="196"/>
    </location>
</feature>
<dbReference type="Pfam" id="PF02223">
    <property type="entry name" value="Thymidylate_kin"/>
    <property type="match status" value="1"/>
</dbReference>
<dbReference type="Gene3D" id="3.40.50.300">
    <property type="entry name" value="P-loop containing nucleotide triphosphate hydrolases"/>
    <property type="match status" value="1"/>
</dbReference>
<reference evidence="13" key="1">
    <citation type="journal article" date="2005" name="Environ. Microbiol.">
        <title>Genetic and functional properties of uncultivated thermophilic crenarchaeotes from a subsurface gold mine as revealed by analysis of genome fragments.</title>
        <authorList>
            <person name="Nunoura T."/>
            <person name="Hirayama H."/>
            <person name="Takami H."/>
            <person name="Oida H."/>
            <person name="Nishi S."/>
            <person name="Shimamura S."/>
            <person name="Suzuki Y."/>
            <person name="Inagaki F."/>
            <person name="Takai K."/>
            <person name="Nealson K.H."/>
            <person name="Horikoshi K."/>
        </authorList>
    </citation>
    <scope>NUCLEOTIDE SEQUENCE</scope>
</reference>
<evidence type="ECO:0000256" key="8">
    <source>
        <dbReference type="ARBA" id="ARBA00022840"/>
    </source>
</evidence>
<dbReference type="GO" id="GO:0006227">
    <property type="term" value="P:dUDP biosynthetic process"/>
    <property type="evidence" value="ECO:0007669"/>
    <property type="project" value="TreeGrafter"/>
</dbReference>
<evidence type="ECO:0000256" key="3">
    <source>
        <dbReference type="ARBA" id="ARBA00017144"/>
    </source>
</evidence>
<evidence type="ECO:0000256" key="1">
    <source>
        <dbReference type="ARBA" id="ARBA00009776"/>
    </source>
</evidence>
<dbReference type="GO" id="GO:0006233">
    <property type="term" value="P:dTDP biosynthetic process"/>
    <property type="evidence" value="ECO:0007669"/>
    <property type="project" value="InterPro"/>
</dbReference>
<dbReference type="FunFam" id="3.40.50.300:FF:000225">
    <property type="entry name" value="Thymidylate kinase"/>
    <property type="match status" value="1"/>
</dbReference>
<accession>H5STM7</accession>
<dbReference type="SUPFAM" id="SSF52540">
    <property type="entry name" value="P-loop containing nucleoside triphosphate hydrolases"/>
    <property type="match status" value="1"/>
</dbReference>
<dbReference type="EMBL" id="AP011803">
    <property type="protein sequence ID" value="BAL59849.1"/>
    <property type="molecule type" value="Genomic_DNA"/>
</dbReference>
<evidence type="ECO:0000256" key="2">
    <source>
        <dbReference type="ARBA" id="ARBA00012980"/>
    </source>
</evidence>
<proteinExistence type="inferred from homology"/>
<organism evidence="13">
    <name type="scientific">Acetithermum autotrophicum</name>
    <dbReference type="NCBI Taxonomy" id="1446466"/>
    <lineage>
        <taxon>Bacteria</taxon>
        <taxon>Candidatus Bipolaricaulota</taxon>
        <taxon>Candidatus Acetithermum</taxon>
    </lineage>
</organism>
<evidence type="ECO:0000313" key="13">
    <source>
        <dbReference type="EMBL" id="BAL59849.1"/>
    </source>
</evidence>
<dbReference type="HAMAP" id="MF_00165">
    <property type="entry name" value="Thymidylate_kinase"/>
    <property type="match status" value="1"/>
</dbReference>
<sequence length="212" mass="23684">MSAPGVFIVFEGIDGSGKSTQLRALSQRLQQYGIDPVVIREPGGTPVGEHIRQILLERPVGMEPLTELFLYEASRSELTRTVLRPALEAGRVVLSDRFAMASLAYQGYGRGLDFTLVQKFNTIATDGIEPSLTIILDVPVEVALARKRQAFDRLERAGREFHERVRRGYQELARHAPQNTLLLDGTRSESELAEQIWQRVQALLIFTPSPEG</sequence>
<evidence type="ECO:0000256" key="9">
    <source>
        <dbReference type="ARBA" id="ARBA00048743"/>
    </source>
</evidence>
<evidence type="ECO:0000256" key="6">
    <source>
        <dbReference type="ARBA" id="ARBA00022741"/>
    </source>
</evidence>
<comment type="catalytic activity">
    <reaction evidence="9 11">
        <text>dTMP + ATP = dTDP + ADP</text>
        <dbReference type="Rhea" id="RHEA:13517"/>
        <dbReference type="ChEBI" id="CHEBI:30616"/>
        <dbReference type="ChEBI" id="CHEBI:58369"/>
        <dbReference type="ChEBI" id="CHEBI:63528"/>
        <dbReference type="ChEBI" id="CHEBI:456216"/>
        <dbReference type="EC" id="2.7.4.9"/>
    </reaction>
</comment>
<dbReference type="CDD" id="cd01672">
    <property type="entry name" value="TMPK"/>
    <property type="match status" value="1"/>
</dbReference>
<dbReference type="GO" id="GO:0006235">
    <property type="term" value="P:dTTP biosynthetic process"/>
    <property type="evidence" value="ECO:0007669"/>
    <property type="project" value="UniProtKB-UniRule"/>
</dbReference>
<dbReference type="NCBIfam" id="TIGR00041">
    <property type="entry name" value="DTMP_kinase"/>
    <property type="match status" value="1"/>
</dbReference>
<reference evidence="13" key="2">
    <citation type="journal article" date="2012" name="PLoS ONE">
        <title>A Deeply Branching Thermophilic Bacterium with an Ancient Acetyl-CoA Pathway Dominates a Subsurface Ecosystem.</title>
        <authorList>
            <person name="Takami H."/>
            <person name="Noguchi H."/>
            <person name="Takaki Y."/>
            <person name="Uchiyama I."/>
            <person name="Toyoda A."/>
            <person name="Nishi S."/>
            <person name="Chee G.-J."/>
            <person name="Arai W."/>
            <person name="Nunoura T."/>
            <person name="Itoh T."/>
            <person name="Hattori M."/>
            <person name="Takai K."/>
        </authorList>
    </citation>
    <scope>NUCLEOTIDE SEQUENCE</scope>
</reference>
<dbReference type="PANTHER" id="PTHR10344">
    <property type="entry name" value="THYMIDYLATE KINASE"/>
    <property type="match status" value="1"/>
</dbReference>
<comment type="similarity">
    <text evidence="1 11">Belongs to the thymidylate kinase family.</text>
</comment>
<dbReference type="PANTHER" id="PTHR10344:SF4">
    <property type="entry name" value="UMP-CMP KINASE 2, MITOCHONDRIAL"/>
    <property type="match status" value="1"/>
</dbReference>
<protein>
    <recommendedName>
        <fullName evidence="3 11">Thymidylate kinase</fullName>
        <ecNumber evidence="2 11">2.7.4.9</ecNumber>
    </recommendedName>
    <alternativeName>
        <fullName evidence="11">dTMP kinase</fullName>
    </alternativeName>
</protein>
<evidence type="ECO:0000256" key="5">
    <source>
        <dbReference type="ARBA" id="ARBA00022727"/>
    </source>
</evidence>
<dbReference type="GO" id="GO:0005524">
    <property type="term" value="F:ATP binding"/>
    <property type="evidence" value="ECO:0007669"/>
    <property type="project" value="UniProtKB-UniRule"/>
</dbReference>
<dbReference type="InterPro" id="IPR039430">
    <property type="entry name" value="Thymidylate_kin-like_dom"/>
</dbReference>
<dbReference type="AlphaFoldDB" id="H5STM7"/>